<protein>
    <submittedName>
        <fullName evidence="2">GNAT family N-acetyltransferase</fullName>
    </submittedName>
</protein>
<dbReference type="RefSeq" id="WP_335961515.1">
    <property type="nucleotide sequence ID" value="NZ_JAXBLX010000018.1"/>
</dbReference>
<accession>A0ABV6KC81</accession>
<dbReference type="EMBL" id="JBHLUX010000023">
    <property type="protein sequence ID" value="MFC0470545.1"/>
    <property type="molecule type" value="Genomic_DNA"/>
</dbReference>
<sequence>MIRRLNADDYISCMKLVKERPAENLFIISDIETFGFEEDFQEVWGDFDDQNKLRAILLNYEGNFIAYSSGEFDAEGFALTFSNSRKAIMLSGLDHITSAIIPFVQIPLYRSRKLYYAKCESTAKLQSVSTSLVKQASIEDCYRITDLYNQIDEFDRPSSANERIRNMEKGVSRTYFIEDNEKIVSAVSTTAENQYSAMVVGVCTLDTYKNRGFATQCLHKLSQDLLGEGKSLCLFYDNPKAGRIYKRLGFEDMAMWTMTMIK</sequence>
<dbReference type="Proteomes" id="UP001589838">
    <property type="component" value="Unassembled WGS sequence"/>
</dbReference>
<dbReference type="Pfam" id="PF12746">
    <property type="entry name" value="GNAT_acetyltran"/>
    <property type="match status" value="1"/>
</dbReference>
<feature type="domain" description="N-acetyltransferase" evidence="1">
    <location>
        <begin position="131"/>
        <end position="262"/>
    </location>
</feature>
<dbReference type="Gene3D" id="3.40.630.30">
    <property type="match status" value="1"/>
</dbReference>
<organism evidence="2 3">
    <name type="scientific">Halalkalibacter kiskunsagensis</name>
    <dbReference type="NCBI Taxonomy" id="1548599"/>
    <lineage>
        <taxon>Bacteria</taxon>
        <taxon>Bacillati</taxon>
        <taxon>Bacillota</taxon>
        <taxon>Bacilli</taxon>
        <taxon>Bacillales</taxon>
        <taxon>Bacillaceae</taxon>
        <taxon>Halalkalibacter</taxon>
    </lineage>
</organism>
<keyword evidence="3" id="KW-1185">Reference proteome</keyword>
<comment type="caution">
    <text evidence="2">The sequence shown here is derived from an EMBL/GenBank/DDBJ whole genome shotgun (WGS) entry which is preliminary data.</text>
</comment>
<name>A0ABV6KC81_9BACI</name>
<evidence type="ECO:0000259" key="1">
    <source>
        <dbReference type="PROSITE" id="PS51186"/>
    </source>
</evidence>
<evidence type="ECO:0000313" key="3">
    <source>
        <dbReference type="Proteomes" id="UP001589838"/>
    </source>
</evidence>
<dbReference type="InterPro" id="IPR027365">
    <property type="entry name" value="GNAT_acetyltra_YdfB-like"/>
</dbReference>
<dbReference type="InterPro" id="IPR000182">
    <property type="entry name" value="GNAT_dom"/>
</dbReference>
<proteinExistence type="predicted"/>
<dbReference type="SUPFAM" id="SSF55729">
    <property type="entry name" value="Acyl-CoA N-acyltransferases (Nat)"/>
    <property type="match status" value="1"/>
</dbReference>
<gene>
    <name evidence="2" type="ORF">ACFFHM_08565</name>
</gene>
<dbReference type="InterPro" id="IPR016181">
    <property type="entry name" value="Acyl_CoA_acyltransferase"/>
</dbReference>
<evidence type="ECO:0000313" key="2">
    <source>
        <dbReference type="EMBL" id="MFC0470545.1"/>
    </source>
</evidence>
<reference evidence="2 3" key="1">
    <citation type="submission" date="2024-09" db="EMBL/GenBank/DDBJ databases">
        <authorList>
            <person name="Sun Q."/>
            <person name="Mori K."/>
        </authorList>
    </citation>
    <scope>NUCLEOTIDE SEQUENCE [LARGE SCALE GENOMIC DNA]</scope>
    <source>
        <strain evidence="2 3">NCAIM B.02610</strain>
    </source>
</reference>
<dbReference type="PROSITE" id="PS51186">
    <property type="entry name" value="GNAT"/>
    <property type="match status" value="1"/>
</dbReference>